<dbReference type="HOGENOM" id="CLU_033747_0_0_1"/>
<feature type="region of interest" description="Disordered" evidence="1">
    <location>
        <begin position="450"/>
        <end position="489"/>
    </location>
</feature>
<organism evidence="3 4">
    <name type="scientific">Pleurotus ostreatus (strain PC15)</name>
    <name type="common">Oyster mushroom</name>
    <dbReference type="NCBI Taxonomy" id="1137138"/>
    <lineage>
        <taxon>Eukaryota</taxon>
        <taxon>Fungi</taxon>
        <taxon>Dikarya</taxon>
        <taxon>Basidiomycota</taxon>
        <taxon>Agaricomycotina</taxon>
        <taxon>Agaricomycetes</taxon>
        <taxon>Agaricomycetidae</taxon>
        <taxon>Agaricales</taxon>
        <taxon>Pleurotineae</taxon>
        <taxon>Pleurotaceae</taxon>
        <taxon>Pleurotus</taxon>
    </lineage>
</organism>
<gene>
    <name evidence="3" type="ORF">PLEOSDRAFT_172423</name>
</gene>
<feature type="region of interest" description="Disordered" evidence="1">
    <location>
        <begin position="267"/>
        <end position="299"/>
    </location>
</feature>
<feature type="compositionally biased region" description="Polar residues" evidence="1">
    <location>
        <begin position="82"/>
        <end position="98"/>
    </location>
</feature>
<protein>
    <submittedName>
        <fullName evidence="3">Uncharacterized protein</fullName>
    </submittedName>
</protein>
<feature type="compositionally biased region" description="Basic residues" evidence="1">
    <location>
        <begin position="479"/>
        <end position="489"/>
    </location>
</feature>
<evidence type="ECO:0000313" key="3">
    <source>
        <dbReference type="EMBL" id="KDQ33423.1"/>
    </source>
</evidence>
<sequence>MNHYLDVNLDSLPPPSRFRRPWSPDPYDPLPPAPSNPNVNRREPSDASIEALDLADYARTLQQPHQPYPAFYPPSPHALASRTDSPSLPSLTSRVGTLSSNSRTYESSSSRYPTRRPFSLPSAPSPRHRQSPLYTSQRPIQFPDDPNGQYSPHINPSSAEIDISQFPRWSRQWYNSKPRNKSPLDDGYDLPEPLPYRNDRDRDPFDPSNTPSHSSYNPYRGDSPSGPPSTSFGHQSSRDLLPWSGDPPSYDLPLDSSIKEERMRMLEREFGDNPKRPKFKDPKGKGKMDPAFLDDEGRPIVGTVDEKGNLVTQGPRKRIAIRALQIILALGAAIPALYAALAIKPNPPAPPSNTAPVYVLYVLSVLTTLLLIYLFVLRPCCFRRKLPSAGMGQGMGPPGMMVLPVNQLPGSKGKKNKQKGKGGKKGKKGYGPPQVQDVQVNLIVDPSALAPPDISSSESDSESRDDSYEFPGGYDSQRRRERNRARAKRQKRRSIFTGLAMEEHWLAARKYVKRLAVMDGLLVLLWAAEFVFLLSGVGQTASTGEGGKEVKKGCPSGGFEGWCDAYNTSLAAACLLAVCSGVSLFFGVKDLGASKVSPRSRM</sequence>
<feature type="transmembrane region" description="Helical" evidence="2">
    <location>
        <begin position="323"/>
        <end position="343"/>
    </location>
</feature>
<dbReference type="VEuPathDB" id="FungiDB:PLEOSDRAFT_172423"/>
<proteinExistence type="predicted"/>
<feature type="region of interest" description="Disordered" evidence="1">
    <location>
        <begin position="393"/>
        <end position="433"/>
    </location>
</feature>
<keyword evidence="2" id="KW-0812">Transmembrane</keyword>
<reference evidence="4" key="1">
    <citation type="journal article" date="2014" name="Proc. Natl. Acad. Sci. U.S.A.">
        <title>Extensive sampling of basidiomycete genomes demonstrates inadequacy of the white-rot/brown-rot paradigm for wood decay fungi.</title>
        <authorList>
            <person name="Riley R."/>
            <person name="Salamov A.A."/>
            <person name="Brown D.W."/>
            <person name="Nagy L.G."/>
            <person name="Floudas D."/>
            <person name="Held B.W."/>
            <person name="Levasseur A."/>
            <person name="Lombard V."/>
            <person name="Morin E."/>
            <person name="Otillar R."/>
            <person name="Lindquist E.A."/>
            <person name="Sun H."/>
            <person name="LaButti K.M."/>
            <person name="Schmutz J."/>
            <person name="Jabbour D."/>
            <person name="Luo H."/>
            <person name="Baker S.E."/>
            <person name="Pisabarro A.G."/>
            <person name="Walton J.D."/>
            <person name="Blanchette R.A."/>
            <person name="Henrissat B."/>
            <person name="Martin F."/>
            <person name="Cullen D."/>
            <person name="Hibbett D.S."/>
            <person name="Grigoriev I.V."/>
        </authorList>
    </citation>
    <scope>NUCLEOTIDE SEQUENCE [LARGE SCALE GENOMIC DNA]</scope>
    <source>
        <strain evidence="4">PC15</strain>
    </source>
</reference>
<keyword evidence="2" id="KW-1133">Transmembrane helix</keyword>
<keyword evidence="2" id="KW-0472">Membrane</keyword>
<name>A0A067NZD4_PLEO1</name>
<feature type="compositionally biased region" description="Pro residues" evidence="1">
    <location>
        <begin position="66"/>
        <end position="76"/>
    </location>
</feature>
<feature type="compositionally biased region" description="Pro residues" evidence="1">
    <location>
        <begin position="23"/>
        <end position="35"/>
    </location>
</feature>
<feature type="compositionally biased region" description="Low complexity" evidence="1">
    <location>
        <begin position="99"/>
        <end position="119"/>
    </location>
</feature>
<feature type="transmembrane region" description="Helical" evidence="2">
    <location>
        <begin position="570"/>
        <end position="592"/>
    </location>
</feature>
<feature type="compositionally biased region" description="Basic and acidic residues" evidence="1">
    <location>
        <begin position="267"/>
        <end position="288"/>
    </location>
</feature>
<dbReference type="Proteomes" id="UP000027073">
    <property type="component" value="Unassembled WGS sequence"/>
</dbReference>
<feature type="compositionally biased region" description="Polar residues" evidence="1">
    <location>
        <begin position="207"/>
        <end position="217"/>
    </location>
</feature>
<feature type="compositionally biased region" description="Polar residues" evidence="1">
    <location>
        <begin position="148"/>
        <end position="158"/>
    </location>
</feature>
<evidence type="ECO:0000313" key="4">
    <source>
        <dbReference type="Proteomes" id="UP000027073"/>
    </source>
</evidence>
<feature type="compositionally biased region" description="Basic residues" evidence="1">
    <location>
        <begin position="412"/>
        <end position="428"/>
    </location>
</feature>
<dbReference type="EMBL" id="KL198004">
    <property type="protein sequence ID" value="KDQ33423.1"/>
    <property type="molecule type" value="Genomic_DNA"/>
</dbReference>
<evidence type="ECO:0000256" key="2">
    <source>
        <dbReference type="SAM" id="Phobius"/>
    </source>
</evidence>
<feature type="region of interest" description="Disordered" evidence="1">
    <location>
        <begin position="174"/>
        <end position="254"/>
    </location>
</feature>
<evidence type="ECO:0000256" key="1">
    <source>
        <dbReference type="SAM" id="MobiDB-lite"/>
    </source>
</evidence>
<feature type="region of interest" description="Disordered" evidence="1">
    <location>
        <begin position="1"/>
        <end position="158"/>
    </location>
</feature>
<accession>A0A067NZD4</accession>
<dbReference type="AlphaFoldDB" id="A0A067NZD4"/>
<dbReference type="InParanoid" id="A0A067NZD4"/>
<dbReference type="OrthoDB" id="3253553at2759"/>
<feature type="transmembrane region" description="Helical" evidence="2">
    <location>
        <begin position="515"/>
        <end position="534"/>
    </location>
</feature>
<feature type="transmembrane region" description="Helical" evidence="2">
    <location>
        <begin position="355"/>
        <end position="376"/>
    </location>
</feature>